<proteinExistence type="predicted"/>
<dbReference type="InterPro" id="IPR003593">
    <property type="entry name" value="AAA+_ATPase"/>
</dbReference>
<dbReference type="PROSITE" id="PS50893">
    <property type="entry name" value="ABC_TRANSPORTER_2"/>
    <property type="match status" value="1"/>
</dbReference>
<dbReference type="OrthoDB" id="2117479at2759"/>
<dbReference type="KEGG" id="tva:5463464"/>
<dbReference type="GO" id="GO:0016887">
    <property type="term" value="F:ATP hydrolysis activity"/>
    <property type="evidence" value="ECO:0007669"/>
    <property type="project" value="InterPro"/>
</dbReference>
<dbReference type="GO" id="GO:0006869">
    <property type="term" value="P:lipid transport"/>
    <property type="evidence" value="ECO:0000318"/>
    <property type="project" value="GO_Central"/>
</dbReference>
<sequence>MLPRTAGTPPIGLKRIFSLGCWLKVFTFRRSKNIIKNDDKHFIEVNNIDKKYGFSIHALKDVSFNIDSKEIIVLIGPNGCGKSTLLNSMTGSIDCNGGTLSIYGELCKGGFSELQQHLGICFQDNIFFDRLSVREHLKFFASIRGYSKDHLNEVVDHTIDTFCLEDCENNRAMSLSGGQKRKLCIALALIGNPSIVILDEPTAGIDVSTRQTIWKAISGFGITAIVSTHSLEEAESVSSRLFVMRNGELVFDGPSNELRRKYHCGYRLTPMYLPDTDTKDMNEKLLSWCKSKISESTEDETHDNSILIPVCPEIVSLLEELDTEKSNFSMLEFNIIIEQLENVLYRMYADDENVEAR</sequence>
<keyword evidence="1" id="KW-0813">Transport</keyword>
<dbReference type="FunFam" id="3.40.50.300:FF:001873">
    <property type="entry name" value="ABC transporter family protein"/>
    <property type="match status" value="1"/>
</dbReference>
<dbReference type="Gene3D" id="3.40.50.300">
    <property type="entry name" value="P-loop containing nucleotide triphosphate hydrolases"/>
    <property type="match status" value="1"/>
</dbReference>
<reference evidence="6" key="2">
    <citation type="journal article" date="2007" name="Science">
        <title>Draft genome sequence of the sexually transmitted pathogen Trichomonas vaginalis.</title>
        <authorList>
            <person name="Carlton J.M."/>
            <person name="Hirt R.P."/>
            <person name="Silva J.C."/>
            <person name="Delcher A.L."/>
            <person name="Schatz M."/>
            <person name="Zhao Q."/>
            <person name="Wortman J.R."/>
            <person name="Bidwell S.L."/>
            <person name="Alsmark U.C.M."/>
            <person name="Besteiro S."/>
            <person name="Sicheritz-Ponten T."/>
            <person name="Noel C.J."/>
            <person name="Dacks J.B."/>
            <person name="Foster P.G."/>
            <person name="Simillion C."/>
            <person name="Van de Peer Y."/>
            <person name="Miranda-Saavedra D."/>
            <person name="Barton G.J."/>
            <person name="Westrop G.D."/>
            <person name="Mueller S."/>
            <person name="Dessi D."/>
            <person name="Fiori P.L."/>
            <person name="Ren Q."/>
            <person name="Paulsen I."/>
            <person name="Zhang H."/>
            <person name="Bastida-Corcuera F.D."/>
            <person name="Simoes-Barbosa A."/>
            <person name="Brown M.T."/>
            <person name="Hayes R.D."/>
            <person name="Mukherjee M."/>
            <person name="Okumura C.Y."/>
            <person name="Schneider R."/>
            <person name="Smith A.J."/>
            <person name="Vanacova S."/>
            <person name="Villalvazo M."/>
            <person name="Haas B.J."/>
            <person name="Pertea M."/>
            <person name="Feldblyum T.V."/>
            <person name="Utterback T.R."/>
            <person name="Shu C.L."/>
            <person name="Osoegawa K."/>
            <person name="de Jong P.J."/>
            <person name="Hrdy I."/>
            <person name="Horvathova L."/>
            <person name="Zubacova Z."/>
            <person name="Dolezal P."/>
            <person name="Malik S.B."/>
            <person name="Logsdon J.M. Jr."/>
            <person name="Henze K."/>
            <person name="Gupta A."/>
            <person name="Wang C.C."/>
            <person name="Dunne R.L."/>
            <person name="Upcroft J.A."/>
            <person name="Upcroft P."/>
            <person name="White O."/>
            <person name="Salzberg S.L."/>
            <person name="Tang P."/>
            <person name="Chiu C.-H."/>
            <person name="Lee Y.-S."/>
            <person name="Embley T.M."/>
            <person name="Coombs G.H."/>
            <person name="Mottram J.C."/>
            <person name="Tachezy J."/>
            <person name="Fraser-Liggett C.M."/>
            <person name="Johnson P.J."/>
        </authorList>
    </citation>
    <scope>NUCLEOTIDE SEQUENCE [LARGE SCALE GENOMIC DNA]</scope>
    <source>
        <strain evidence="6">G3</strain>
    </source>
</reference>
<dbReference type="Pfam" id="PF00005">
    <property type="entry name" value="ABC_tran"/>
    <property type="match status" value="1"/>
</dbReference>
<dbReference type="AlphaFoldDB" id="A2DNW6"/>
<dbReference type="Proteomes" id="UP000001542">
    <property type="component" value="Unassembled WGS sequence"/>
</dbReference>
<evidence type="ECO:0000259" key="5">
    <source>
        <dbReference type="PROSITE" id="PS50893"/>
    </source>
</evidence>
<dbReference type="VEuPathDB" id="TrichDB:TVAGG3_0289470"/>
<dbReference type="GO" id="GO:0016020">
    <property type="term" value="C:membrane"/>
    <property type="evidence" value="ECO:0007669"/>
    <property type="project" value="InterPro"/>
</dbReference>
<accession>A2DNW6</accession>
<keyword evidence="7" id="KW-1185">Reference proteome</keyword>
<dbReference type="EMBL" id="DS113224">
    <property type="protein sequence ID" value="EAY17961.1"/>
    <property type="molecule type" value="Genomic_DNA"/>
</dbReference>
<dbReference type="CDD" id="cd03263">
    <property type="entry name" value="ABC_subfamily_A"/>
    <property type="match status" value="1"/>
</dbReference>
<feature type="domain" description="ABC transporter" evidence="5">
    <location>
        <begin position="43"/>
        <end position="271"/>
    </location>
</feature>
<dbReference type="FunCoup" id="A2DNW6">
    <property type="interactions" value="103"/>
</dbReference>
<dbReference type="GO" id="GO:0140359">
    <property type="term" value="F:ABC-type transporter activity"/>
    <property type="evidence" value="ECO:0007669"/>
    <property type="project" value="InterPro"/>
</dbReference>
<keyword evidence="4" id="KW-0067">ATP-binding</keyword>
<protein>
    <submittedName>
        <fullName evidence="6">ABC transporter family protein</fullName>
    </submittedName>
</protein>
<dbReference type="VEuPathDB" id="TrichDB:TVAG_225870"/>
<dbReference type="GO" id="GO:0005319">
    <property type="term" value="F:lipid transporter activity"/>
    <property type="evidence" value="ECO:0000318"/>
    <property type="project" value="GO_Central"/>
</dbReference>
<dbReference type="PROSITE" id="PS00211">
    <property type="entry name" value="ABC_TRANSPORTER_1"/>
    <property type="match status" value="1"/>
</dbReference>
<evidence type="ECO:0000256" key="3">
    <source>
        <dbReference type="ARBA" id="ARBA00022741"/>
    </source>
</evidence>
<keyword evidence="2" id="KW-0677">Repeat</keyword>
<dbReference type="SMR" id="A2DNW6"/>
<gene>
    <name evidence="6" type="ORF">TVAG_225870</name>
</gene>
<dbReference type="PANTHER" id="PTHR19229:SF36">
    <property type="entry name" value="ATP-BINDING CASSETTE SUB-FAMILY A MEMBER 2"/>
    <property type="match status" value="1"/>
</dbReference>
<dbReference type="eggNOG" id="KOG0059">
    <property type="taxonomic scope" value="Eukaryota"/>
</dbReference>
<evidence type="ECO:0000256" key="2">
    <source>
        <dbReference type="ARBA" id="ARBA00022737"/>
    </source>
</evidence>
<dbReference type="InterPro" id="IPR027417">
    <property type="entry name" value="P-loop_NTPase"/>
</dbReference>
<evidence type="ECO:0000313" key="6">
    <source>
        <dbReference type="EMBL" id="EAY17961.1"/>
    </source>
</evidence>
<dbReference type="GO" id="GO:0005524">
    <property type="term" value="F:ATP binding"/>
    <property type="evidence" value="ECO:0007669"/>
    <property type="project" value="UniProtKB-KW"/>
</dbReference>
<name>A2DNW6_TRIV3</name>
<dbReference type="InterPro" id="IPR026082">
    <property type="entry name" value="ABCA"/>
</dbReference>
<dbReference type="SUPFAM" id="SSF52540">
    <property type="entry name" value="P-loop containing nucleoside triphosphate hydrolases"/>
    <property type="match status" value="1"/>
</dbReference>
<dbReference type="PANTHER" id="PTHR19229">
    <property type="entry name" value="ATP-BINDING CASSETTE TRANSPORTER SUBFAMILY A ABCA"/>
    <property type="match status" value="1"/>
</dbReference>
<reference evidence="6" key="1">
    <citation type="submission" date="2006-10" db="EMBL/GenBank/DDBJ databases">
        <authorList>
            <person name="Amadeo P."/>
            <person name="Zhao Q."/>
            <person name="Wortman J."/>
            <person name="Fraser-Liggett C."/>
            <person name="Carlton J."/>
        </authorList>
    </citation>
    <scope>NUCLEOTIDE SEQUENCE</scope>
    <source>
        <strain evidence="6">G3</strain>
    </source>
</reference>
<organism evidence="6 7">
    <name type="scientific">Trichomonas vaginalis (strain ATCC PRA-98 / G3)</name>
    <dbReference type="NCBI Taxonomy" id="412133"/>
    <lineage>
        <taxon>Eukaryota</taxon>
        <taxon>Metamonada</taxon>
        <taxon>Parabasalia</taxon>
        <taxon>Trichomonadida</taxon>
        <taxon>Trichomonadidae</taxon>
        <taxon>Trichomonas</taxon>
    </lineage>
</organism>
<evidence type="ECO:0000256" key="4">
    <source>
        <dbReference type="ARBA" id="ARBA00022840"/>
    </source>
</evidence>
<evidence type="ECO:0000313" key="7">
    <source>
        <dbReference type="Proteomes" id="UP000001542"/>
    </source>
</evidence>
<dbReference type="STRING" id="5722.A2DNW6"/>
<dbReference type="SMART" id="SM00382">
    <property type="entry name" value="AAA"/>
    <property type="match status" value="1"/>
</dbReference>
<keyword evidence="3" id="KW-0547">Nucleotide-binding</keyword>
<dbReference type="InParanoid" id="A2DNW6"/>
<dbReference type="InterPro" id="IPR017871">
    <property type="entry name" value="ABC_transporter-like_CS"/>
</dbReference>
<evidence type="ECO:0000256" key="1">
    <source>
        <dbReference type="ARBA" id="ARBA00022448"/>
    </source>
</evidence>
<dbReference type="RefSeq" id="XP_001578947.1">
    <property type="nucleotide sequence ID" value="XM_001578897.1"/>
</dbReference>
<dbReference type="InterPro" id="IPR003439">
    <property type="entry name" value="ABC_transporter-like_ATP-bd"/>
</dbReference>
<dbReference type="GO" id="GO:0042626">
    <property type="term" value="F:ATPase-coupled transmembrane transporter activity"/>
    <property type="evidence" value="ECO:0000318"/>
    <property type="project" value="GO_Central"/>
</dbReference>